<keyword evidence="7" id="KW-1185">Reference proteome</keyword>
<evidence type="ECO:0000313" key="8">
    <source>
        <dbReference type="Proteomes" id="UP000182258"/>
    </source>
</evidence>
<reference evidence="5 7" key="1">
    <citation type="submission" date="2015-03" db="EMBL/GenBank/DDBJ databases">
        <authorList>
            <person name="Lepp D."/>
            <person name="Hassan Y.I."/>
            <person name="Li X.-Z."/>
            <person name="Zhou T."/>
        </authorList>
    </citation>
    <scope>NUCLEOTIDE SEQUENCE [LARGE SCALE GENOMIC DNA]</scope>
    <source>
        <strain evidence="5 7">Cr7-05</strain>
    </source>
</reference>
<evidence type="ECO:0000256" key="2">
    <source>
        <dbReference type="ARBA" id="ARBA00023125"/>
    </source>
</evidence>
<dbReference type="Gene3D" id="1.20.120.530">
    <property type="entry name" value="GntR ligand-binding domain-like"/>
    <property type="match status" value="1"/>
</dbReference>
<dbReference type="EMBL" id="FOMB01000059">
    <property type="protein sequence ID" value="SFD43196.1"/>
    <property type="molecule type" value="Genomic_DNA"/>
</dbReference>
<dbReference type="PANTHER" id="PTHR43537">
    <property type="entry name" value="TRANSCRIPTIONAL REGULATOR, GNTR FAMILY"/>
    <property type="match status" value="1"/>
</dbReference>
<name>A0A0F5PVQ5_9HYPH</name>
<dbReference type="EMBL" id="LAPV01000148">
    <property type="protein sequence ID" value="KKC31909.1"/>
    <property type="molecule type" value="Genomic_DNA"/>
</dbReference>
<evidence type="ECO:0000256" key="1">
    <source>
        <dbReference type="ARBA" id="ARBA00023015"/>
    </source>
</evidence>
<dbReference type="InterPro" id="IPR000524">
    <property type="entry name" value="Tscrpt_reg_HTH_GntR"/>
</dbReference>
<dbReference type="Gene3D" id="1.10.10.10">
    <property type="entry name" value="Winged helix-like DNA-binding domain superfamily/Winged helix DNA-binding domain"/>
    <property type="match status" value="1"/>
</dbReference>
<dbReference type="SUPFAM" id="SSF46785">
    <property type="entry name" value="Winged helix' DNA-binding domain"/>
    <property type="match status" value="1"/>
</dbReference>
<gene>
    <name evidence="6" type="ORF">SAMN04488059_1599</name>
    <name evidence="5" type="ORF">WH91_16830</name>
</gene>
<dbReference type="GO" id="GO:0003677">
    <property type="term" value="F:DNA binding"/>
    <property type="evidence" value="ECO:0007669"/>
    <property type="project" value="UniProtKB-KW"/>
</dbReference>
<keyword evidence="3" id="KW-0804">Transcription</keyword>
<evidence type="ECO:0000313" key="7">
    <source>
        <dbReference type="Proteomes" id="UP000033519"/>
    </source>
</evidence>
<accession>A0A0F5PVQ5</accession>
<dbReference type="PATRIC" id="fig|728005.3.peg.1580"/>
<dbReference type="SMART" id="SM00895">
    <property type="entry name" value="FCD"/>
    <property type="match status" value="1"/>
</dbReference>
<evidence type="ECO:0000259" key="4">
    <source>
        <dbReference type="PROSITE" id="PS50949"/>
    </source>
</evidence>
<dbReference type="CDD" id="cd07377">
    <property type="entry name" value="WHTH_GntR"/>
    <property type="match status" value="1"/>
</dbReference>
<evidence type="ECO:0000313" key="6">
    <source>
        <dbReference type="EMBL" id="SFD43196.1"/>
    </source>
</evidence>
<keyword evidence="1" id="KW-0805">Transcription regulation</keyword>
<evidence type="ECO:0000313" key="5">
    <source>
        <dbReference type="EMBL" id="KKC31909.1"/>
    </source>
</evidence>
<dbReference type="Proteomes" id="UP000182258">
    <property type="component" value="Unassembled WGS sequence"/>
</dbReference>
<feature type="domain" description="HTH gntR-type" evidence="4">
    <location>
        <begin position="19"/>
        <end position="86"/>
    </location>
</feature>
<dbReference type="InterPro" id="IPR036390">
    <property type="entry name" value="WH_DNA-bd_sf"/>
</dbReference>
<dbReference type="Pfam" id="PF07729">
    <property type="entry name" value="FCD"/>
    <property type="match status" value="1"/>
</dbReference>
<protein>
    <submittedName>
        <fullName evidence="5">GntR family transcriptional regulator</fullName>
    </submittedName>
    <submittedName>
        <fullName evidence="6">Transcriptional regulator, GntR family</fullName>
    </submittedName>
</protein>
<dbReference type="PROSITE" id="PS50949">
    <property type="entry name" value="HTH_GNTR"/>
    <property type="match status" value="1"/>
</dbReference>
<dbReference type="SUPFAM" id="SSF48008">
    <property type="entry name" value="GntR ligand-binding domain-like"/>
    <property type="match status" value="1"/>
</dbReference>
<dbReference type="AlphaFoldDB" id="A0A0F5PVQ5"/>
<evidence type="ECO:0000256" key="3">
    <source>
        <dbReference type="ARBA" id="ARBA00023163"/>
    </source>
</evidence>
<reference evidence="6 8" key="2">
    <citation type="submission" date="2016-10" db="EMBL/GenBank/DDBJ databases">
        <authorList>
            <person name="de Groot N.N."/>
        </authorList>
    </citation>
    <scope>NUCLEOTIDE SEQUENCE [LARGE SCALE GENOMIC DNA]</scope>
    <source>
        <strain evidence="6 8">CGMCC 1.10210</strain>
    </source>
</reference>
<sequence length="235" mass="26451">MSELIVQFDHETDIDAENTSLADSLFDRLSEAIVTGEFAAGSKLSEPRLATRYGVSRGPLREAIRRLEERKLVTRLPRQGVRVIVPTSTMAAELFRIREVLEGLAAREAARNATKNEVAELRAMLATHARALAEPNAMLYWQATANSDFHFMIARIARSQHLFDLLCGEYYTLFRLFRMRHRIVPGRAQRALIEHGRIVDAIADADPELAELLMRRHVASARSGLEASGNDQQED</sequence>
<dbReference type="RefSeq" id="WP_046172168.1">
    <property type="nucleotide sequence ID" value="NZ_FOMB01000059.1"/>
</dbReference>
<dbReference type="GO" id="GO:0003700">
    <property type="term" value="F:DNA-binding transcription factor activity"/>
    <property type="evidence" value="ECO:0007669"/>
    <property type="project" value="InterPro"/>
</dbReference>
<organism evidence="6 8">
    <name type="scientific">Devosia psychrophila</name>
    <dbReference type="NCBI Taxonomy" id="728005"/>
    <lineage>
        <taxon>Bacteria</taxon>
        <taxon>Pseudomonadati</taxon>
        <taxon>Pseudomonadota</taxon>
        <taxon>Alphaproteobacteria</taxon>
        <taxon>Hyphomicrobiales</taxon>
        <taxon>Devosiaceae</taxon>
        <taxon>Devosia</taxon>
    </lineage>
</organism>
<dbReference type="InterPro" id="IPR011711">
    <property type="entry name" value="GntR_C"/>
</dbReference>
<dbReference type="SMART" id="SM00345">
    <property type="entry name" value="HTH_GNTR"/>
    <property type="match status" value="1"/>
</dbReference>
<dbReference type="OrthoDB" id="9788098at2"/>
<dbReference type="InterPro" id="IPR036388">
    <property type="entry name" value="WH-like_DNA-bd_sf"/>
</dbReference>
<dbReference type="InterPro" id="IPR008920">
    <property type="entry name" value="TF_FadR/GntR_C"/>
</dbReference>
<dbReference type="STRING" id="728005.SAMN04488059_1599"/>
<dbReference type="PANTHER" id="PTHR43537:SF49">
    <property type="entry name" value="TRANSCRIPTIONAL REGULATORY PROTEIN"/>
    <property type="match status" value="1"/>
</dbReference>
<dbReference type="Pfam" id="PF00392">
    <property type="entry name" value="GntR"/>
    <property type="match status" value="1"/>
</dbReference>
<keyword evidence="2" id="KW-0238">DNA-binding</keyword>
<dbReference type="Proteomes" id="UP000033519">
    <property type="component" value="Unassembled WGS sequence"/>
</dbReference>
<proteinExistence type="predicted"/>